<dbReference type="SUPFAM" id="SSF53383">
    <property type="entry name" value="PLP-dependent transferases"/>
    <property type="match status" value="1"/>
</dbReference>
<evidence type="ECO:0000313" key="5">
    <source>
        <dbReference type="EMBL" id="MBE8614320.1"/>
    </source>
</evidence>
<comment type="similarity">
    <text evidence="4">Belongs to the trans-sulfuration enzymes family.</text>
</comment>
<feature type="modified residue" description="N6-(pyridoxal phosphate)lysine" evidence="3">
    <location>
        <position position="204"/>
    </location>
</feature>
<dbReference type="Pfam" id="PF01053">
    <property type="entry name" value="Cys_Met_Meta_PP"/>
    <property type="match status" value="1"/>
</dbReference>
<dbReference type="AlphaFoldDB" id="A0A8I0U5Q0"/>
<dbReference type="Proteomes" id="UP000650477">
    <property type="component" value="Unassembled WGS sequence"/>
</dbReference>
<protein>
    <submittedName>
        <fullName evidence="5">Cystathionine gamma-synthase</fullName>
    </submittedName>
</protein>
<evidence type="ECO:0000256" key="3">
    <source>
        <dbReference type="PIRSR" id="PIRSR001434-2"/>
    </source>
</evidence>
<dbReference type="FunFam" id="3.40.640.10:FF:000046">
    <property type="entry name" value="Cystathionine gamma-lyase"/>
    <property type="match status" value="1"/>
</dbReference>
<gene>
    <name evidence="5" type="ORF">CYG68_18275</name>
</gene>
<reference evidence="5" key="1">
    <citation type="submission" date="2017-12" db="EMBL/GenBank/DDBJ databases">
        <title>Genome sequencing and analysis.</title>
        <authorList>
            <person name="Huang Y.-T."/>
        </authorList>
    </citation>
    <scope>NUCLEOTIDE SEQUENCE</scope>
    <source>
        <strain evidence="5">VGH116</strain>
    </source>
</reference>
<dbReference type="GO" id="GO:0030170">
    <property type="term" value="F:pyridoxal phosphate binding"/>
    <property type="evidence" value="ECO:0007669"/>
    <property type="project" value="InterPro"/>
</dbReference>
<dbReference type="InterPro" id="IPR054542">
    <property type="entry name" value="Cys_met_metab_PP"/>
</dbReference>
<comment type="cofactor">
    <cofactor evidence="1 4">
        <name>pyridoxal 5'-phosphate</name>
        <dbReference type="ChEBI" id="CHEBI:597326"/>
    </cofactor>
</comment>
<dbReference type="EMBL" id="PKLF01000022">
    <property type="protein sequence ID" value="MBE8614320.1"/>
    <property type="molecule type" value="Genomic_DNA"/>
</dbReference>
<dbReference type="InterPro" id="IPR015422">
    <property type="entry name" value="PyrdxlP-dep_Trfase_small"/>
</dbReference>
<evidence type="ECO:0000256" key="4">
    <source>
        <dbReference type="RuleBase" id="RU362118"/>
    </source>
</evidence>
<dbReference type="GO" id="GO:0005737">
    <property type="term" value="C:cytoplasm"/>
    <property type="evidence" value="ECO:0007669"/>
    <property type="project" value="TreeGrafter"/>
</dbReference>
<dbReference type="InterPro" id="IPR015424">
    <property type="entry name" value="PyrdxlP-dep_Trfase"/>
</dbReference>
<name>A0A8I0U5Q0_MORMO</name>
<dbReference type="PANTHER" id="PTHR11808">
    <property type="entry name" value="TRANS-SULFURATION ENZYME FAMILY MEMBER"/>
    <property type="match status" value="1"/>
</dbReference>
<dbReference type="GO" id="GO:0019346">
    <property type="term" value="P:transsulfuration"/>
    <property type="evidence" value="ECO:0007669"/>
    <property type="project" value="InterPro"/>
</dbReference>
<dbReference type="RefSeq" id="WP_193830225.1">
    <property type="nucleotide sequence ID" value="NZ_PKLF01000022.1"/>
</dbReference>
<organism evidence="5 6">
    <name type="scientific">Morganella morganii</name>
    <name type="common">Proteus morganii</name>
    <dbReference type="NCBI Taxonomy" id="582"/>
    <lineage>
        <taxon>Bacteria</taxon>
        <taxon>Pseudomonadati</taxon>
        <taxon>Pseudomonadota</taxon>
        <taxon>Gammaproteobacteria</taxon>
        <taxon>Enterobacterales</taxon>
        <taxon>Morganellaceae</taxon>
        <taxon>Morganella</taxon>
    </lineage>
</organism>
<dbReference type="InterPro" id="IPR000277">
    <property type="entry name" value="Cys/Met-Metab_PyrdxlP-dep_enz"/>
</dbReference>
<dbReference type="InterPro" id="IPR015421">
    <property type="entry name" value="PyrdxlP-dep_Trfase_major"/>
</dbReference>
<keyword evidence="2 3" id="KW-0663">Pyridoxal phosphate</keyword>
<sequence length="390" mass="42326">MKERTQLLYSGEMNLPGHIHPDAPAIFPATAYAMQDTQHYFAVSSGNGEYQYNRTANPNRDSLSAAISLMEDGEVSAVMASGMAAISATLLSLLRQGGHLVVNEAIYGETIELIDLILVPLGVTVTYADFLSPESVQAAIRPETVMLYTEIISNPLIKVVDIDAIAGISRANGCLLVVDNTFSTPFVIKPLQHGADIVIHSLTKFFGGHSDLTAGSVTCSQVLMQKIELKARLLGGCSDPYTAWLCLRSIRTMEMRLSRQMENAQHIAEALSGDPRVAQVNYPGLASHPQHDLAKSLFLQGCGPMLSFRVADDQTKVDAFIRRLNLITYLGTLGGFRTSLAHPATAFRTEFTPQQLIDFGMHEGLIRISAGCEAAEDLIADITQALDVFN</sequence>
<dbReference type="PANTHER" id="PTHR11808:SF80">
    <property type="entry name" value="CYSTATHIONINE GAMMA-LYASE"/>
    <property type="match status" value="1"/>
</dbReference>
<accession>A0A8I0U5Q0</accession>
<proteinExistence type="inferred from homology"/>
<evidence type="ECO:0000256" key="1">
    <source>
        <dbReference type="ARBA" id="ARBA00001933"/>
    </source>
</evidence>
<dbReference type="Gene3D" id="3.40.640.10">
    <property type="entry name" value="Type I PLP-dependent aspartate aminotransferase-like (Major domain)"/>
    <property type="match status" value="1"/>
</dbReference>
<evidence type="ECO:0000256" key="2">
    <source>
        <dbReference type="ARBA" id="ARBA00022898"/>
    </source>
</evidence>
<dbReference type="CDD" id="cd00614">
    <property type="entry name" value="CGS_like"/>
    <property type="match status" value="1"/>
</dbReference>
<dbReference type="Gene3D" id="3.90.1150.10">
    <property type="entry name" value="Aspartate Aminotransferase, domain 1"/>
    <property type="match status" value="1"/>
</dbReference>
<comment type="caution">
    <text evidence="5">The sequence shown here is derived from an EMBL/GenBank/DDBJ whole genome shotgun (WGS) entry which is preliminary data.</text>
</comment>
<dbReference type="GO" id="GO:0016846">
    <property type="term" value="F:carbon-sulfur lyase activity"/>
    <property type="evidence" value="ECO:0007669"/>
    <property type="project" value="TreeGrafter"/>
</dbReference>
<evidence type="ECO:0000313" key="6">
    <source>
        <dbReference type="Proteomes" id="UP000650477"/>
    </source>
</evidence>
<dbReference type="PIRSF" id="PIRSF001434">
    <property type="entry name" value="CGS"/>
    <property type="match status" value="1"/>
</dbReference>
<dbReference type="PROSITE" id="PS00868">
    <property type="entry name" value="CYS_MET_METAB_PP"/>
    <property type="match status" value="1"/>
</dbReference>